<reference evidence="1 2" key="1">
    <citation type="submission" date="2024-09" db="EMBL/GenBank/DDBJ databases">
        <title>Chromosome-scale assembly of Riccia fluitans.</title>
        <authorList>
            <person name="Paukszto L."/>
            <person name="Sawicki J."/>
            <person name="Karawczyk K."/>
            <person name="Piernik-Szablinska J."/>
            <person name="Szczecinska M."/>
            <person name="Mazdziarz M."/>
        </authorList>
    </citation>
    <scope>NUCLEOTIDE SEQUENCE [LARGE SCALE GENOMIC DNA]</scope>
    <source>
        <strain evidence="1">Rf_01</strain>
        <tissue evidence="1">Aerial parts of the thallus</tissue>
    </source>
</reference>
<dbReference type="AlphaFoldDB" id="A0ABD1ZCN2"/>
<comment type="caution">
    <text evidence="1">The sequence shown here is derived from an EMBL/GenBank/DDBJ whole genome shotgun (WGS) entry which is preliminary data.</text>
</comment>
<accession>A0ABD1ZCN2</accession>
<evidence type="ECO:0000313" key="2">
    <source>
        <dbReference type="Proteomes" id="UP001605036"/>
    </source>
</evidence>
<evidence type="ECO:0000313" key="1">
    <source>
        <dbReference type="EMBL" id="KAL2644087.1"/>
    </source>
</evidence>
<organism evidence="1 2">
    <name type="scientific">Riccia fluitans</name>
    <dbReference type="NCBI Taxonomy" id="41844"/>
    <lineage>
        <taxon>Eukaryota</taxon>
        <taxon>Viridiplantae</taxon>
        <taxon>Streptophyta</taxon>
        <taxon>Embryophyta</taxon>
        <taxon>Marchantiophyta</taxon>
        <taxon>Marchantiopsida</taxon>
        <taxon>Marchantiidae</taxon>
        <taxon>Marchantiales</taxon>
        <taxon>Ricciaceae</taxon>
        <taxon>Riccia</taxon>
    </lineage>
</organism>
<protein>
    <submittedName>
        <fullName evidence="1">Uncharacterized protein</fullName>
    </submittedName>
</protein>
<sequence length="92" mass="10301">MMVSKTQIQQYRLNRLNFNSLKSGKRTHRKNECDESERLLSNGSPVLSGGCLIHEDCHLSLTSDGDLYCAEVDTNATSADIAVHFYSHLVDD</sequence>
<keyword evidence="2" id="KW-1185">Reference proteome</keyword>
<name>A0ABD1ZCN2_9MARC</name>
<gene>
    <name evidence="1" type="ORF">R1flu_011674</name>
</gene>
<dbReference type="Proteomes" id="UP001605036">
    <property type="component" value="Unassembled WGS sequence"/>
</dbReference>
<dbReference type="EMBL" id="JBHFFA010000002">
    <property type="protein sequence ID" value="KAL2644087.1"/>
    <property type="molecule type" value="Genomic_DNA"/>
</dbReference>
<proteinExistence type="predicted"/>